<feature type="transmembrane region" description="Helical" evidence="6">
    <location>
        <begin position="165"/>
        <end position="183"/>
    </location>
</feature>
<dbReference type="EMBL" id="JADIKE010000019">
    <property type="protein sequence ID" value="MBM7123990.1"/>
    <property type="molecule type" value="Genomic_DNA"/>
</dbReference>
<reference evidence="7" key="1">
    <citation type="submission" date="2020-10" db="EMBL/GenBank/DDBJ databases">
        <title>Phylogeny of dyella-like bacteria.</title>
        <authorList>
            <person name="Fu J."/>
        </authorList>
    </citation>
    <scope>NUCLEOTIDE SEQUENCE</scope>
    <source>
        <strain evidence="7">DHOC52</strain>
    </source>
</reference>
<feature type="transmembrane region" description="Helical" evidence="6">
    <location>
        <begin position="407"/>
        <end position="425"/>
    </location>
</feature>
<dbReference type="Pfam" id="PF13440">
    <property type="entry name" value="Polysacc_synt_3"/>
    <property type="match status" value="1"/>
</dbReference>
<dbReference type="CDD" id="cd13125">
    <property type="entry name" value="MATE_like_10"/>
    <property type="match status" value="1"/>
</dbReference>
<feature type="transmembrane region" description="Helical" evidence="6">
    <location>
        <begin position="350"/>
        <end position="371"/>
    </location>
</feature>
<feature type="transmembrane region" description="Helical" evidence="6">
    <location>
        <begin position="461"/>
        <end position="478"/>
    </location>
</feature>
<feature type="transmembrane region" description="Helical" evidence="6">
    <location>
        <begin position="135"/>
        <end position="153"/>
    </location>
</feature>
<keyword evidence="4 6" id="KW-1133">Transmembrane helix</keyword>
<keyword evidence="5 6" id="KW-0472">Membrane</keyword>
<dbReference type="InterPro" id="IPR044550">
    <property type="entry name" value="WzxE"/>
</dbReference>
<evidence type="ECO:0000256" key="1">
    <source>
        <dbReference type="ARBA" id="ARBA00004651"/>
    </source>
</evidence>
<comment type="subcellular location">
    <subcellularLocation>
        <location evidence="1">Cell membrane</location>
        <topology evidence="1">Multi-pass membrane protein</topology>
    </subcellularLocation>
</comment>
<evidence type="ECO:0000256" key="3">
    <source>
        <dbReference type="ARBA" id="ARBA00022692"/>
    </source>
</evidence>
<feature type="transmembrane region" description="Helical" evidence="6">
    <location>
        <begin position="229"/>
        <end position="253"/>
    </location>
</feature>
<keyword evidence="3 6" id="KW-0812">Transmembrane</keyword>
<comment type="caution">
    <text evidence="7">The sequence shown here is derived from an EMBL/GenBank/DDBJ whole genome shotgun (WGS) entry which is preliminary data.</text>
</comment>
<feature type="transmembrane region" description="Helical" evidence="6">
    <location>
        <begin position="314"/>
        <end position="335"/>
    </location>
</feature>
<dbReference type="PANTHER" id="PTHR30250:SF11">
    <property type="entry name" value="O-ANTIGEN TRANSPORTER-RELATED"/>
    <property type="match status" value="1"/>
</dbReference>
<feature type="transmembrane region" description="Helical" evidence="6">
    <location>
        <begin position="378"/>
        <end position="401"/>
    </location>
</feature>
<feature type="transmembrane region" description="Helical" evidence="6">
    <location>
        <begin position="15"/>
        <end position="35"/>
    </location>
</feature>
<evidence type="ECO:0000256" key="2">
    <source>
        <dbReference type="ARBA" id="ARBA00022475"/>
    </source>
</evidence>
<feature type="transmembrane region" description="Helical" evidence="6">
    <location>
        <begin position="273"/>
        <end position="293"/>
    </location>
</feature>
<dbReference type="PANTHER" id="PTHR30250">
    <property type="entry name" value="PST FAMILY PREDICTED COLANIC ACID TRANSPORTER"/>
    <property type="match status" value="1"/>
</dbReference>
<dbReference type="InterPro" id="IPR050833">
    <property type="entry name" value="Poly_Biosynth_Transport"/>
</dbReference>
<dbReference type="Proteomes" id="UP001430149">
    <property type="component" value="Unassembled WGS sequence"/>
</dbReference>
<name>A0ABS2JYB7_9GAMM</name>
<accession>A0ABS2JYB7</accession>
<evidence type="ECO:0000256" key="6">
    <source>
        <dbReference type="SAM" id="Phobius"/>
    </source>
</evidence>
<sequence>MGWGAVSEGSSHRQILRSTSIVGGASVLNVLISLIRTKAAALLLGPVGVGLIGLLQNLMATASMMSALGLGNVGTRQVAEAVGRDDPVAVTAARRALFWGTLILSVLGGAIFLALHRLLAESVLGNLALSSDVAWLALGVAMTVASGSQLALLTGLRRIGDIARINVLSSLFATLLGIGALYMMGKDGLIVFVLAAPLLTLITGHVYVSRLPRTEAAVRAPFAQLMRQFTALATLGSAFMIAGLATTVGQLVVRSLVQKKLGAEALGHFQAAWAISMTYIGFVLTAMGTDYYPRLTAAIHDRALANRMVNEQSEVALLLAGPLFMLLLGLAPWVIDLLYSSRFNEAVDILRWQVLGDIMKVAGFPLAYVILASGSGRIYMLSESMAMALFIGLTWIGLPVLGIRSTGVAFVGMYAFYLLFTYTFARRRTGFRWDGRVRFQLMALIGLGVMVHFASVWDGRAGAAVGLCACAGYSVYALRRLGELSEIGVPLAAKLRRLTSKAWIVR</sequence>
<feature type="transmembrane region" description="Helical" evidence="6">
    <location>
        <begin position="437"/>
        <end position="455"/>
    </location>
</feature>
<evidence type="ECO:0000256" key="4">
    <source>
        <dbReference type="ARBA" id="ARBA00022989"/>
    </source>
</evidence>
<keyword evidence="2" id="KW-1003">Cell membrane</keyword>
<evidence type="ECO:0000313" key="8">
    <source>
        <dbReference type="Proteomes" id="UP001430149"/>
    </source>
</evidence>
<protein>
    <submittedName>
        <fullName evidence="7">O-antigen translocase</fullName>
    </submittedName>
</protein>
<evidence type="ECO:0000313" key="7">
    <source>
        <dbReference type="EMBL" id="MBM7123990.1"/>
    </source>
</evidence>
<feature type="transmembrane region" description="Helical" evidence="6">
    <location>
        <begin position="189"/>
        <end position="208"/>
    </location>
</feature>
<organism evidence="7 8">
    <name type="scientific">Dyella flava</name>
    <dbReference type="NCBI Taxonomy" id="1920170"/>
    <lineage>
        <taxon>Bacteria</taxon>
        <taxon>Pseudomonadati</taxon>
        <taxon>Pseudomonadota</taxon>
        <taxon>Gammaproteobacteria</taxon>
        <taxon>Lysobacterales</taxon>
        <taxon>Rhodanobacteraceae</taxon>
        <taxon>Dyella</taxon>
    </lineage>
</organism>
<keyword evidence="8" id="KW-1185">Reference proteome</keyword>
<gene>
    <name evidence="7" type="ORF">ISP19_01240</name>
</gene>
<feature type="transmembrane region" description="Helical" evidence="6">
    <location>
        <begin position="96"/>
        <end position="115"/>
    </location>
</feature>
<proteinExistence type="predicted"/>
<evidence type="ECO:0000256" key="5">
    <source>
        <dbReference type="ARBA" id="ARBA00023136"/>
    </source>
</evidence>